<dbReference type="InterPro" id="IPR036438">
    <property type="entry name" value="Insulin-like_sf"/>
</dbReference>
<feature type="chain" id="PRO_5041261319" description="Insulin-like domain-containing protein" evidence="2">
    <location>
        <begin position="20"/>
        <end position="106"/>
    </location>
</feature>
<organism evidence="3 4">
    <name type="scientific">Steinernema hermaphroditum</name>
    <dbReference type="NCBI Taxonomy" id="289476"/>
    <lineage>
        <taxon>Eukaryota</taxon>
        <taxon>Metazoa</taxon>
        <taxon>Ecdysozoa</taxon>
        <taxon>Nematoda</taxon>
        <taxon>Chromadorea</taxon>
        <taxon>Rhabditida</taxon>
        <taxon>Tylenchina</taxon>
        <taxon>Panagrolaimomorpha</taxon>
        <taxon>Strongyloidoidea</taxon>
        <taxon>Steinernematidae</taxon>
        <taxon>Steinernema</taxon>
    </lineage>
</organism>
<evidence type="ECO:0008006" key="5">
    <source>
        <dbReference type="Google" id="ProtNLM"/>
    </source>
</evidence>
<gene>
    <name evidence="3" type="ORF">QR680_008371</name>
</gene>
<evidence type="ECO:0000256" key="2">
    <source>
        <dbReference type="SAM" id="SignalP"/>
    </source>
</evidence>
<reference evidence="3" key="1">
    <citation type="submission" date="2023-06" db="EMBL/GenBank/DDBJ databases">
        <title>Genomic analysis of the entomopathogenic nematode Steinernema hermaphroditum.</title>
        <authorList>
            <person name="Schwarz E.M."/>
            <person name="Heppert J.K."/>
            <person name="Baniya A."/>
            <person name="Schwartz H.T."/>
            <person name="Tan C.-H."/>
            <person name="Antoshechkin I."/>
            <person name="Sternberg P.W."/>
            <person name="Goodrich-Blair H."/>
            <person name="Dillman A.R."/>
        </authorList>
    </citation>
    <scope>NUCLEOTIDE SEQUENCE</scope>
    <source>
        <strain evidence="3">PS9179</strain>
        <tissue evidence="3">Whole animal</tissue>
    </source>
</reference>
<comment type="caution">
    <text evidence="3">The sequence shown here is derived from an EMBL/GenBank/DDBJ whole genome shotgun (WGS) entry which is preliminary data.</text>
</comment>
<feature type="signal peptide" evidence="2">
    <location>
        <begin position="1"/>
        <end position="19"/>
    </location>
</feature>
<keyword evidence="4" id="KW-1185">Reference proteome</keyword>
<dbReference type="Proteomes" id="UP001175271">
    <property type="component" value="Unassembled WGS sequence"/>
</dbReference>
<dbReference type="SUPFAM" id="SSF56994">
    <property type="entry name" value="Insulin-like"/>
    <property type="match status" value="1"/>
</dbReference>
<dbReference type="Gene3D" id="1.10.100.10">
    <property type="entry name" value="Insulin-like"/>
    <property type="match status" value="1"/>
</dbReference>
<dbReference type="EMBL" id="JAUCMV010000001">
    <property type="protein sequence ID" value="KAK0423856.1"/>
    <property type="molecule type" value="Genomic_DNA"/>
</dbReference>
<name>A0AA39M6X1_9BILA</name>
<protein>
    <recommendedName>
        <fullName evidence="5">Insulin-like domain-containing protein</fullName>
    </recommendedName>
</protein>
<accession>A0AA39M6X1</accession>
<sequence>MRVIVPLLFAALTLELKAALLWQDYKETVALIREREEADLSPEYTKRKFCGKMFTDALNDFCVDGADLHKHKLSKQEMSQLLHECCHRGCSLARMAYTFCAAHKNL</sequence>
<dbReference type="AlphaFoldDB" id="A0AA39M6X1"/>
<proteinExistence type="predicted"/>
<evidence type="ECO:0000313" key="4">
    <source>
        <dbReference type="Proteomes" id="UP001175271"/>
    </source>
</evidence>
<keyword evidence="1 2" id="KW-0732">Signal</keyword>
<evidence type="ECO:0000313" key="3">
    <source>
        <dbReference type="EMBL" id="KAK0423856.1"/>
    </source>
</evidence>
<evidence type="ECO:0000256" key="1">
    <source>
        <dbReference type="ARBA" id="ARBA00022729"/>
    </source>
</evidence>